<evidence type="ECO:0000256" key="7">
    <source>
        <dbReference type="ARBA" id="ARBA00022842"/>
    </source>
</evidence>
<gene>
    <name evidence="16" type="ORF">O181_031806</name>
</gene>
<dbReference type="InterPro" id="IPR012337">
    <property type="entry name" value="RNaseH-like_sf"/>
</dbReference>
<dbReference type="GO" id="GO:0005634">
    <property type="term" value="C:nucleus"/>
    <property type="evidence" value="ECO:0007669"/>
    <property type="project" value="UniProtKB-ARBA"/>
</dbReference>
<keyword evidence="9" id="KW-0229">DNA integration</keyword>
<dbReference type="GO" id="GO:0016787">
    <property type="term" value="F:hydrolase activity"/>
    <property type="evidence" value="ECO:0007669"/>
    <property type="project" value="UniProtKB-KW"/>
</dbReference>
<keyword evidence="5" id="KW-0255">Endonuclease</keyword>
<evidence type="ECO:0000313" key="17">
    <source>
        <dbReference type="Proteomes" id="UP000765509"/>
    </source>
</evidence>
<reference evidence="16" key="1">
    <citation type="submission" date="2021-03" db="EMBL/GenBank/DDBJ databases">
        <title>Draft genome sequence of rust myrtle Austropuccinia psidii MF-1, a brazilian biotype.</title>
        <authorList>
            <person name="Quecine M.C."/>
            <person name="Pachon D.M.R."/>
            <person name="Bonatelli M.L."/>
            <person name="Correr F.H."/>
            <person name="Franceschini L.M."/>
            <person name="Leite T.F."/>
            <person name="Margarido G.R.A."/>
            <person name="Almeida C.A."/>
            <person name="Ferrarezi J.A."/>
            <person name="Labate C.A."/>
        </authorList>
    </citation>
    <scope>NUCLEOTIDE SEQUENCE</scope>
    <source>
        <strain evidence="16">MF-1</strain>
    </source>
</reference>
<comment type="caution">
    <text evidence="16">The sequence shown here is derived from an EMBL/GenBank/DDBJ whole genome shotgun (WGS) entry which is preliminary data.</text>
</comment>
<dbReference type="GO" id="GO:0046872">
    <property type="term" value="F:metal ion binding"/>
    <property type="evidence" value="ECO:0007669"/>
    <property type="project" value="UniProtKB-KW"/>
</dbReference>
<evidence type="ECO:0000256" key="1">
    <source>
        <dbReference type="ARBA" id="ARBA00022578"/>
    </source>
</evidence>
<keyword evidence="8" id="KW-0694">RNA-binding</keyword>
<dbReference type="InterPro" id="IPR001584">
    <property type="entry name" value="Integrase_cat-core"/>
</dbReference>
<dbReference type="Proteomes" id="UP000765509">
    <property type="component" value="Unassembled WGS sequence"/>
</dbReference>
<evidence type="ECO:0000256" key="3">
    <source>
        <dbReference type="ARBA" id="ARBA00022722"/>
    </source>
</evidence>
<evidence type="ECO:0000256" key="9">
    <source>
        <dbReference type="ARBA" id="ARBA00022908"/>
    </source>
</evidence>
<dbReference type="OrthoDB" id="5973558at2759"/>
<evidence type="ECO:0000256" key="4">
    <source>
        <dbReference type="ARBA" id="ARBA00022723"/>
    </source>
</evidence>
<dbReference type="GO" id="GO:0006310">
    <property type="term" value="P:DNA recombination"/>
    <property type="evidence" value="ECO:0007669"/>
    <property type="project" value="UniProtKB-KW"/>
</dbReference>
<dbReference type="GO" id="GO:0032196">
    <property type="term" value="P:transposition"/>
    <property type="evidence" value="ECO:0007669"/>
    <property type="project" value="UniProtKB-KW"/>
</dbReference>
<keyword evidence="11" id="KW-0239">DNA-directed DNA polymerase</keyword>
<evidence type="ECO:0000256" key="8">
    <source>
        <dbReference type="ARBA" id="ARBA00022884"/>
    </source>
</evidence>
<evidence type="ECO:0000256" key="13">
    <source>
        <dbReference type="ARBA" id="ARBA00048173"/>
    </source>
</evidence>
<dbReference type="SUPFAM" id="SSF53098">
    <property type="entry name" value="Ribonuclease H-like"/>
    <property type="match status" value="1"/>
</dbReference>
<keyword evidence="6" id="KW-0378">Hydrolase</keyword>
<keyword evidence="4" id="KW-0479">Metal-binding</keyword>
<dbReference type="Gene3D" id="3.30.420.10">
    <property type="entry name" value="Ribonuclease H-like superfamily/Ribonuclease H"/>
    <property type="match status" value="1"/>
</dbReference>
<comment type="catalytic activity">
    <reaction evidence="14">
        <text>DNA(n) + a 2'-deoxyribonucleoside 5'-triphosphate = DNA(n+1) + diphosphate</text>
        <dbReference type="Rhea" id="RHEA:22508"/>
        <dbReference type="Rhea" id="RHEA-COMP:17339"/>
        <dbReference type="Rhea" id="RHEA-COMP:17340"/>
        <dbReference type="ChEBI" id="CHEBI:33019"/>
        <dbReference type="ChEBI" id="CHEBI:61560"/>
        <dbReference type="ChEBI" id="CHEBI:173112"/>
        <dbReference type="EC" id="2.7.7.7"/>
    </reaction>
</comment>
<dbReference type="InterPro" id="IPR039537">
    <property type="entry name" value="Retrotran_Ty1/copia-like"/>
</dbReference>
<dbReference type="GO" id="GO:0004519">
    <property type="term" value="F:endonuclease activity"/>
    <property type="evidence" value="ECO:0007669"/>
    <property type="project" value="UniProtKB-KW"/>
</dbReference>
<evidence type="ECO:0000256" key="11">
    <source>
        <dbReference type="ARBA" id="ARBA00022932"/>
    </source>
</evidence>
<sequence>MNNLMKVEYSIPKPLITQIPKLWHQRLGHPGNQIIKSMGLPGEESNCLTCDKNKIHSLPFNDQFEQVSLPLDCVHIDLFVLVKKRMENLHNRALRKLVSDQGGEFLNNQFKKLSEECGFEHVMSPAKTPQRNGFAERANQTILEKAKCILSHSSLPNSYWAKAVNTAMLLSNITPTPS</sequence>
<evidence type="ECO:0000313" key="16">
    <source>
        <dbReference type="EMBL" id="MBW0492091.1"/>
    </source>
</evidence>
<keyword evidence="7" id="KW-0460">Magnesium</keyword>
<keyword evidence="10" id="KW-0695">RNA-directed DNA polymerase</keyword>
<accession>A0A9Q3CVM0</accession>
<feature type="domain" description="Integrase catalytic" evidence="15">
    <location>
        <begin position="16"/>
        <end position="178"/>
    </location>
</feature>
<evidence type="ECO:0000256" key="14">
    <source>
        <dbReference type="ARBA" id="ARBA00049244"/>
    </source>
</evidence>
<name>A0A9Q3CVM0_9BASI</name>
<keyword evidence="3" id="KW-0540">Nuclease</keyword>
<dbReference type="PANTHER" id="PTHR42648:SF11">
    <property type="entry name" value="TRANSPOSON TY4-P GAG-POL POLYPROTEIN"/>
    <property type="match status" value="1"/>
</dbReference>
<proteinExistence type="predicted"/>
<evidence type="ECO:0000256" key="2">
    <source>
        <dbReference type="ARBA" id="ARBA00022695"/>
    </source>
</evidence>
<evidence type="ECO:0000256" key="10">
    <source>
        <dbReference type="ARBA" id="ARBA00022918"/>
    </source>
</evidence>
<dbReference type="PROSITE" id="PS50994">
    <property type="entry name" value="INTEGRASE"/>
    <property type="match status" value="1"/>
</dbReference>
<dbReference type="GO" id="GO:0003723">
    <property type="term" value="F:RNA binding"/>
    <property type="evidence" value="ECO:0007669"/>
    <property type="project" value="UniProtKB-KW"/>
</dbReference>
<comment type="catalytic activity">
    <reaction evidence="13">
        <text>DNA(n) + a 2'-deoxyribonucleoside 5'-triphosphate = DNA(n+1) + diphosphate</text>
        <dbReference type="Rhea" id="RHEA:22508"/>
        <dbReference type="Rhea" id="RHEA-COMP:17339"/>
        <dbReference type="Rhea" id="RHEA-COMP:17340"/>
        <dbReference type="ChEBI" id="CHEBI:33019"/>
        <dbReference type="ChEBI" id="CHEBI:61560"/>
        <dbReference type="ChEBI" id="CHEBI:173112"/>
        <dbReference type="EC" id="2.7.7.49"/>
    </reaction>
</comment>
<keyword evidence="1" id="KW-0815">Transposition</keyword>
<keyword evidence="17" id="KW-1185">Reference proteome</keyword>
<dbReference type="AlphaFoldDB" id="A0A9Q3CVM0"/>
<dbReference type="GO" id="GO:0015074">
    <property type="term" value="P:DNA integration"/>
    <property type="evidence" value="ECO:0007669"/>
    <property type="project" value="UniProtKB-KW"/>
</dbReference>
<evidence type="ECO:0000256" key="12">
    <source>
        <dbReference type="ARBA" id="ARBA00023172"/>
    </source>
</evidence>
<organism evidence="16 17">
    <name type="scientific">Austropuccinia psidii MF-1</name>
    <dbReference type="NCBI Taxonomy" id="1389203"/>
    <lineage>
        <taxon>Eukaryota</taxon>
        <taxon>Fungi</taxon>
        <taxon>Dikarya</taxon>
        <taxon>Basidiomycota</taxon>
        <taxon>Pucciniomycotina</taxon>
        <taxon>Pucciniomycetes</taxon>
        <taxon>Pucciniales</taxon>
        <taxon>Sphaerophragmiaceae</taxon>
        <taxon>Austropuccinia</taxon>
    </lineage>
</organism>
<protein>
    <recommendedName>
        <fullName evidence="15">Integrase catalytic domain-containing protein</fullName>
    </recommendedName>
</protein>
<dbReference type="InterPro" id="IPR036397">
    <property type="entry name" value="RNaseH_sf"/>
</dbReference>
<dbReference type="GO" id="GO:0003964">
    <property type="term" value="F:RNA-directed DNA polymerase activity"/>
    <property type="evidence" value="ECO:0007669"/>
    <property type="project" value="UniProtKB-KW"/>
</dbReference>
<dbReference type="EMBL" id="AVOT02011430">
    <property type="protein sequence ID" value="MBW0492091.1"/>
    <property type="molecule type" value="Genomic_DNA"/>
</dbReference>
<evidence type="ECO:0000256" key="5">
    <source>
        <dbReference type="ARBA" id="ARBA00022759"/>
    </source>
</evidence>
<dbReference type="GO" id="GO:0003887">
    <property type="term" value="F:DNA-directed DNA polymerase activity"/>
    <property type="evidence" value="ECO:0007669"/>
    <property type="project" value="UniProtKB-KW"/>
</dbReference>
<evidence type="ECO:0000259" key="15">
    <source>
        <dbReference type="PROSITE" id="PS50994"/>
    </source>
</evidence>
<dbReference type="PANTHER" id="PTHR42648">
    <property type="entry name" value="TRANSPOSASE, PUTATIVE-RELATED"/>
    <property type="match status" value="1"/>
</dbReference>
<keyword evidence="2" id="KW-0548">Nucleotidyltransferase</keyword>
<keyword evidence="11" id="KW-0808">Transferase</keyword>
<keyword evidence="12" id="KW-0233">DNA recombination</keyword>
<evidence type="ECO:0000256" key="6">
    <source>
        <dbReference type="ARBA" id="ARBA00022801"/>
    </source>
</evidence>